<feature type="non-terminal residue" evidence="2">
    <location>
        <position position="1"/>
    </location>
</feature>
<protein>
    <submittedName>
        <fullName evidence="2">40749_t:CDS:1</fullName>
    </submittedName>
</protein>
<organism evidence="2 3">
    <name type="scientific">Gigaspora margarita</name>
    <dbReference type="NCBI Taxonomy" id="4874"/>
    <lineage>
        <taxon>Eukaryota</taxon>
        <taxon>Fungi</taxon>
        <taxon>Fungi incertae sedis</taxon>
        <taxon>Mucoromycota</taxon>
        <taxon>Glomeromycotina</taxon>
        <taxon>Glomeromycetes</taxon>
        <taxon>Diversisporales</taxon>
        <taxon>Gigasporaceae</taxon>
        <taxon>Gigaspora</taxon>
    </lineage>
</organism>
<gene>
    <name evidence="2" type="ORF">GMARGA_LOCUS16803</name>
</gene>
<dbReference type="Proteomes" id="UP000789901">
    <property type="component" value="Unassembled WGS sequence"/>
</dbReference>
<reference evidence="2 3" key="1">
    <citation type="submission" date="2021-06" db="EMBL/GenBank/DDBJ databases">
        <authorList>
            <person name="Kallberg Y."/>
            <person name="Tangrot J."/>
            <person name="Rosling A."/>
        </authorList>
    </citation>
    <scope>NUCLEOTIDE SEQUENCE [LARGE SCALE GENOMIC DNA]</scope>
    <source>
        <strain evidence="2 3">120-4 pot B 10/14</strain>
    </source>
</reference>
<dbReference type="EMBL" id="CAJVQB010012352">
    <property type="protein sequence ID" value="CAG8754836.1"/>
    <property type="molecule type" value="Genomic_DNA"/>
</dbReference>
<sequence length="60" mass="6671">IISLNSQLEARIKVAPSRIKFVDFFTNNQGTNQQNNKSEKESFVGKMDISSNSDCDSDSS</sequence>
<comment type="caution">
    <text evidence="2">The sequence shown here is derived from an EMBL/GenBank/DDBJ whole genome shotgun (WGS) entry which is preliminary data.</text>
</comment>
<evidence type="ECO:0000256" key="1">
    <source>
        <dbReference type="SAM" id="MobiDB-lite"/>
    </source>
</evidence>
<evidence type="ECO:0000313" key="3">
    <source>
        <dbReference type="Proteomes" id="UP000789901"/>
    </source>
</evidence>
<keyword evidence="3" id="KW-1185">Reference proteome</keyword>
<feature type="region of interest" description="Disordered" evidence="1">
    <location>
        <begin position="28"/>
        <end position="60"/>
    </location>
</feature>
<accession>A0ABN7VBU1</accession>
<name>A0ABN7VBU1_GIGMA</name>
<proteinExistence type="predicted"/>
<evidence type="ECO:0000313" key="2">
    <source>
        <dbReference type="EMBL" id="CAG8754836.1"/>
    </source>
</evidence>